<name>A0A8D0G4N0_SPHPU</name>
<dbReference type="SUPFAM" id="SSF81321">
    <property type="entry name" value="Family A G protein-coupled receptor-like"/>
    <property type="match status" value="1"/>
</dbReference>
<evidence type="ECO:0000259" key="12">
    <source>
        <dbReference type="PROSITE" id="PS50262"/>
    </source>
</evidence>
<dbReference type="Pfam" id="PF13853">
    <property type="entry name" value="7tm_4"/>
    <property type="match status" value="1"/>
</dbReference>
<protein>
    <recommendedName>
        <fullName evidence="11">Olfactory receptor</fullName>
    </recommendedName>
</protein>
<feature type="transmembrane region" description="Helical" evidence="11">
    <location>
        <begin position="92"/>
        <end position="114"/>
    </location>
</feature>
<evidence type="ECO:0000256" key="2">
    <source>
        <dbReference type="ARBA" id="ARBA00022606"/>
    </source>
</evidence>
<dbReference type="GO" id="GO:0004930">
    <property type="term" value="F:G protein-coupled receptor activity"/>
    <property type="evidence" value="ECO:0007669"/>
    <property type="project" value="UniProtKB-KW"/>
</dbReference>
<feature type="transmembrane region" description="Helical" evidence="11">
    <location>
        <begin position="134"/>
        <end position="157"/>
    </location>
</feature>
<dbReference type="AlphaFoldDB" id="A0A8D0G4N0"/>
<keyword evidence="3 10" id="KW-0812">Transmembrane</keyword>
<organism evidence="13 14">
    <name type="scientific">Sphenodon punctatus</name>
    <name type="common">Tuatara</name>
    <name type="synonym">Hatteria punctata</name>
    <dbReference type="NCBI Taxonomy" id="8508"/>
    <lineage>
        <taxon>Eukaryota</taxon>
        <taxon>Metazoa</taxon>
        <taxon>Chordata</taxon>
        <taxon>Craniata</taxon>
        <taxon>Vertebrata</taxon>
        <taxon>Euteleostomi</taxon>
        <taxon>Lepidosauria</taxon>
        <taxon>Sphenodontia</taxon>
        <taxon>Sphenodontidae</taxon>
        <taxon>Sphenodon</taxon>
    </lineage>
</organism>
<dbReference type="PRINTS" id="PR00245">
    <property type="entry name" value="OLFACTORYR"/>
</dbReference>
<evidence type="ECO:0000256" key="8">
    <source>
        <dbReference type="ARBA" id="ARBA00023170"/>
    </source>
</evidence>
<evidence type="ECO:0000256" key="3">
    <source>
        <dbReference type="ARBA" id="ARBA00022692"/>
    </source>
</evidence>
<evidence type="ECO:0000256" key="10">
    <source>
        <dbReference type="RuleBase" id="RU000688"/>
    </source>
</evidence>
<reference evidence="13" key="2">
    <citation type="submission" date="2025-09" db="UniProtKB">
        <authorList>
            <consortium name="Ensembl"/>
        </authorList>
    </citation>
    <scope>IDENTIFICATION</scope>
</reference>
<evidence type="ECO:0000256" key="4">
    <source>
        <dbReference type="ARBA" id="ARBA00022725"/>
    </source>
</evidence>
<evidence type="ECO:0000256" key="7">
    <source>
        <dbReference type="ARBA" id="ARBA00023136"/>
    </source>
</evidence>
<dbReference type="OMA" id="DMMKLAY"/>
<evidence type="ECO:0000256" key="1">
    <source>
        <dbReference type="ARBA" id="ARBA00004141"/>
    </source>
</evidence>
<reference evidence="13" key="1">
    <citation type="submission" date="2025-08" db="UniProtKB">
        <authorList>
            <consortium name="Ensembl"/>
        </authorList>
    </citation>
    <scope>IDENTIFICATION</scope>
</reference>
<dbReference type="GO" id="GO:0004984">
    <property type="term" value="F:olfactory receptor activity"/>
    <property type="evidence" value="ECO:0007669"/>
    <property type="project" value="Ensembl"/>
</dbReference>
<dbReference type="InterPro" id="IPR000725">
    <property type="entry name" value="Olfact_rcpt"/>
</dbReference>
<keyword evidence="2 11" id="KW-0716">Sensory transduction</keyword>
<keyword evidence="9 10" id="KW-0807">Transducer</keyword>
<comment type="similarity">
    <text evidence="10">Belongs to the G-protein coupled receptor 1 family.</text>
</comment>
<keyword evidence="8 10" id="KW-0675">Receptor</keyword>
<keyword evidence="14" id="KW-1185">Reference proteome</keyword>
<feature type="transmembrane region" description="Helical" evidence="11">
    <location>
        <begin position="190"/>
        <end position="215"/>
    </location>
</feature>
<keyword evidence="5 11" id="KW-1133">Transmembrane helix</keyword>
<dbReference type="SMART" id="SM01381">
    <property type="entry name" value="7TM_GPCR_Srsx"/>
    <property type="match status" value="1"/>
</dbReference>
<dbReference type="PANTHER" id="PTHR26450">
    <property type="entry name" value="OLFACTORY RECEPTOR 56B1-RELATED"/>
    <property type="match status" value="1"/>
</dbReference>
<dbReference type="GO" id="GO:0016477">
    <property type="term" value="P:cell migration"/>
    <property type="evidence" value="ECO:0007669"/>
    <property type="project" value="Ensembl"/>
</dbReference>
<proteinExistence type="inferred from homology"/>
<keyword evidence="6 10" id="KW-0297">G-protein coupled receptor</keyword>
<dbReference type="PRINTS" id="PR00237">
    <property type="entry name" value="GPCRRHODOPSN"/>
</dbReference>
<dbReference type="PANTHER" id="PTHR26450:SF92">
    <property type="entry name" value="OLFACTORY RECEPTOR 51E2"/>
    <property type="match status" value="1"/>
</dbReference>
<feature type="transmembrane region" description="Helical" evidence="11">
    <location>
        <begin position="265"/>
        <end position="286"/>
    </location>
</feature>
<comment type="subcellular location">
    <subcellularLocation>
        <location evidence="11">Cell membrane</location>
        <topology evidence="11">Multi-pass membrane protein</topology>
    </subcellularLocation>
    <subcellularLocation>
        <location evidence="1">Membrane</location>
        <topology evidence="1">Multi-pass membrane protein</topology>
    </subcellularLocation>
</comment>
<dbReference type="PROSITE" id="PS00237">
    <property type="entry name" value="G_PROTEIN_RECEP_F1_1"/>
    <property type="match status" value="1"/>
</dbReference>
<dbReference type="GO" id="GO:0005886">
    <property type="term" value="C:plasma membrane"/>
    <property type="evidence" value="ECO:0007669"/>
    <property type="project" value="UniProtKB-SubCell"/>
</dbReference>
<gene>
    <name evidence="13" type="primary">OR51E2</name>
</gene>
<feature type="transmembrane region" description="Helical" evidence="11">
    <location>
        <begin position="20"/>
        <end position="42"/>
    </location>
</feature>
<accession>A0A8D0G4N0</accession>
<keyword evidence="11" id="KW-1003">Cell membrane</keyword>
<evidence type="ECO:0000256" key="11">
    <source>
        <dbReference type="RuleBase" id="RU363047"/>
    </source>
</evidence>
<evidence type="ECO:0000313" key="13">
    <source>
        <dbReference type="Ensembl" id="ENSSPUP00000001152.1"/>
    </source>
</evidence>
<dbReference type="InterPro" id="IPR050402">
    <property type="entry name" value="OR51/52/56-like"/>
</dbReference>
<evidence type="ECO:0000256" key="6">
    <source>
        <dbReference type="ARBA" id="ARBA00023040"/>
    </source>
</evidence>
<keyword evidence="7 11" id="KW-0472">Membrane</keyword>
<evidence type="ECO:0000313" key="14">
    <source>
        <dbReference type="Proteomes" id="UP000694392"/>
    </source>
</evidence>
<feature type="transmembrane region" description="Helical" evidence="11">
    <location>
        <begin position="54"/>
        <end position="72"/>
    </location>
</feature>
<dbReference type="CDD" id="cd15222">
    <property type="entry name" value="7tmA_OR51-like"/>
    <property type="match status" value="1"/>
</dbReference>
<dbReference type="Ensembl" id="ENSSPUT00000001218.1">
    <property type="protein sequence ID" value="ENSSPUP00000001152.1"/>
    <property type="gene ID" value="ENSSPUG00000000908.1"/>
</dbReference>
<feature type="transmembrane region" description="Helical" evidence="11">
    <location>
        <begin position="236"/>
        <end position="259"/>
    </location>
</feature>
<dbReference type="InterPro" id="IPR017452">
    <property type="entry name" value="GPCR_Rhodpsn_7TM"/>
</dbReference>
<dbReference type="GO" id="GO:0097325">
    <property type="term" value="P:melanocyte proliferation"/>
    <property type="evidence" value="ECO:0007669"/>
    <property type="project" value="Ensembl"/>
</dbReference>
<dbReference type="GO" id="GO:0031901">
    <property type="term" value="C:early endosome membrane"/>
    <property type="evidence" value="ECO:0007669"/>
    <property type="project" value="Ensembl"/>
</dbReference>
<feature type="domain" description="G-protein coupled receptors family 1 profile" evidence="12">
    <location>
        <begin position="35"/>
        <end position="286"/>
    </location>
</feature>
<evidence type="ECO:0000256" key="9">
    <source>
        <dbReference type="ARBA" id="ARBA00023224"/>
    </source>
</evidence>
<evidence type="ECO:0000256" key="5">
    <source>
        <dbReference type="ARBA" id="ARBA00022989"/>
    </source>
</evidence>
<dbReference type="GO" id="GO:0007189">
    <property type="term" value="P:adenylate cyclase-activating G protein-coupled receptor signaling pathway"/>
    <property type="evidence" value="ECO:0007669"/>
    <property type="project" value="Ensembl"/>
</dbReference>
<dbReference type="GO" id="GO:0003707">
    <property type="term" value="F:nuclear steroid receptor activity"/>
    <property type="evidence" value="ECO:0007669"/>
    <property type="project" value="Ensembl"/>
</dbReference>
<dbReference type="FunFam" id="1.20.1070.10:FF:000002">
    <property type="entry name" value="Olfactory receptor"/>
    <property type="match status" value="1"/>
</dbReference>
<dbReference type="InterPro" id="IPR000276">
    <property type="entry name" value="GPCR_Rhodpsn"/>
</dbReference>
<dbReference type="GeneTree" id="ENSGT01150000286905"/>
<sequence length="309" mass="34422">FSPSNFVLVGIPGLEQYHFWLAFLLCFMYIMVVVGNCTVVLIVKAEPSLHAPMYFFLCMLAFVDLALSTSTVPKLLSFLWFGAREISYSACLLQMFLIHFLSAVESTVLLAMAFDRYVAICHPLRHAAVLTNSVTAKIGLVAVARGLLFFIPVPLLIVRLPFCSANVLSHSYCLHQDVMNLACASTKPNVVYGLTVILLVMGLDSLLIFLSYIMIIRTVLQLASRKERAKVFGTCVSHVCVVLAFYVPLIGLSVVHRFGKGLAPMVYVVMGNVYILGPPVLNPIVYTARTRQIRQRILRVIRIDIVRSF</sequence>
<dbReference type="Proteomes" id="UP000694392">
    <property type="component" value="Unplaced"/>
</dbReference>
<dbReference type="GO" id="GO:0030318">
    <property type="term" value="P:melanocyte differentiation"/>
    <property type="evidence" value="ECO:0007669"/>
    <property type="project" value="Ensembl"/>
</dbReference>
<dbReference type="PROSITE" id="PS50262">
    <property type="entry name" value="G_PROTEIN_RECEP_F1_2"/>
    <property type="match status" value="1"/>
</dbReference>
<keyword evidence="4 11" id="KW-0552">Olfaction</keyword>
<dbReference type="Gene3D" id="1.20.1070.10">
    <property type="entry name" value="Rhodopsin 7-helix transmembrane proteins"/>
    <property type="match status" value="1"/>
</dbReference>